<evidence type="ECO:0000256" key="1">
    <source>
        <dbReference type="SAM" id="MobiDB-lite"/>
    </source>
</evidence>
<name>A0AAV5EZ91_ELECO</name>
<dbReference type="Proteomes" id="UP001054889">
    <property type="component" value="Unassembled WGS sequence"/>
</dbReference>
<organism evidence="2 3">
    <name type="scientific">Eleusine coracana subsp. coracana</name>
    <dbReference type="NCBI Taxonomy" id="191504"/>
    <lineage>
        <taxon>Eukaryota</taxon>
        <taxon>Viridiplantae</taxon>
        <taxon>Streptophyta</taxon>
        <taxon>Embryophyta</taxon>
        <taxon>Tracheophyta</taxon>
        <taxon>Spermatophyta</taxon>
        <taxon>Magnoliopsida</taxon>
        <taxon>Liliopsida</taxon>
        <taxon>Poales</taxon>
        <taxon>Poaceae</taxon>
        <taxon>PACMAD clade</taxon>
        <taxon>Chloridoideae</taxon>
        <taxon>Cynodonteae</taxon>
        <taxon>Eleusininae</taxon>
        <taxon>Eleusine</taxon>
    </lineage>
</organism>
<dbReference type="AlphaFoldDB" id="A0AAV5EZ91"/>
<accession>A0AAV5EZ91</accession>
<keyword evidence="3" id="KW-1185">Reference proteome</keyword>
<sequence>MEKDKWPKLLLTMETTDKTNVVFDSDAFEGVMPRERDEDSDSVNSNEDPLNIKMGKEPSADDHGWSLSTNRRKKERHEDKGDNSSYHKKLKDSPRWSSNYGEGGHPSQAEKLGSR</sequence>
<evidence type="ECO:0000313" key="3">
    <source>
        <dbReference type="Proteomes" id="UP001054889"/>
    </source>
</evidence>
<reference evidence="2" key="1">
    <citation type="journal article" date="2018" name="DNA Res.">
        <title>Multiple hybrid de novo genome assembly of finger millet, an orphan allotetraploid crop.</title>
        <authorList>
            <person name="Hatakeyama M."/>
            <person name="Aluri S."/>
            <person name="Balachadran M.T."/>
            <person name="Sivarajan S.R."/>
            <person name="Patrignani A."/>
            <person name="Gruter S."/>
            <person name="Poveda L."/>
            <person name="Shimizu-Inatsugi R."/>
            <person name="Baeten J."/>
            <person name="Francoijs K.J."/>
            <person name="Nataraja K.N."/>
            <person name="Reddy Y.A.N."/>
            <person name="Phadnis S."/>
            <person name="Ravikumar R.L."/>
            <person name="Schlapbach R."/>
            <person name="Sreeman S.M."/>
            <person name="Shimizu K.K."/>
        </authorList>
    </citation>
    <scope>NUCLEOTIDE SEQUENCE</scope>
</reference>
<reference evidence="2" key="2">
    <citation type="submission" date="2021-12" db="EMBL/GenBank/DDBJ databases">
        <title>Resequencing data analysis of finger millet.</title>
        <authorList>
            <person name="Hatakeyama M."/>
            <person name="Aluri S."/>
            <person name="Balachadran M.T."/>
            <person name="Sivarajan S.R."/>
            <person name="Poveda L."/>
            <person name="Shimizu-Inatsugi R."/>
            <person name="Schlapbach R."/>
            <person name="Sreeman S.M."/>
            <person name="Shimizu K.K."/>
        </authorList>
    </citation>
    <scope>NUCLEOTIDE SEQUENCE</scope>
</reference>
<evidence type="ECO:0000313" key="2">
    <source>
        <dbReference type="EMBL" id="GJN27896.1"/>
    </source>
</evidence>
<gene>
    <name evidence="2" type="primary">gb15958</name>
    <name evidence="2" type="ORF">PR202_gb15958</name>
</gene>
<feature type="region of interest" description="Disordered" evidence="1">
    <location>
        <begin position="19"/>
        <end position="115"/>
    </location>
</feature>
<feature type="compositionally biased region" description="Basic and acidic residues" evidence="1">
    <location>
        <begin position="54"/>
        <end position="64"/>
    </location>
</feature>
<proteinExistence type="predicted"/>
<dbReference type="EMBL" id="BQKI01000079">
    <property type="protein sequence ID" value="GJN27896.1"/>
    <property type="molecule type" value="Genomic_DNA"/>
</dbReference>
<comment type="caution">
    <text evidence="2">The sequence shown here is derived from an EMBL/GenBank/DDBJ whole genome shotgun (WGS) entry which is preliminary data.</text>
</comment>
<protein>
    <submittedName>
        <fullName evidence="2">Uncharacterized protein</fullName>
    </submittedName>
</protein>